<dbReference type="GO" id="GO:0019878">
    <property type="term" value="P:lysine biosynthetic process via aminoadipic acid"/>
    <property type="evidence" value="ECO:0007669"/>
    <property type="project" value="TreeGrafter"/>
</dbReference>
<evidence type="ECO:0000259" key="3">
    <source>
        <dbReference type="Pfam" id="PF01648"/>
    </source>
</evidence>
<dbReference type="InterPro" id="IPR008278">
    <property type="entry name" value="4-PPantetheinyl_Trfase_dom"/>
</dbReference>
<evidence type="ECO:0000256" key="1">
    <source>
        <dbReference type="ARBA" id="ARBA00010990"/>
    </source>
</evidence>
<dbReference type="GO" id="GO:0000287">
    <property type="term" value="F:magnesium ion binding"/>
    <property type="evidence" value="ECO:0007669"/>
    <property type="project" value="InterPro"/>
</dbReference>
<dbReference type="PANTHER" id="PTHR12215">
    <property type="entry name" value="PHOSPHOPANTETHEINE TRANSFERASE"/>
    <property type="match status" value="1"/>
</dbReference>
<gene>
    <name evidence="4" type="ORF">JMN32_06835</name>
</gene>
<dbReference type="GO" id="GO:0005829">
    <property type="term" value="C:cytosol"/>
    <property type="evidence" value="ECO:0007669"/>
    <property type="project" value="TreeGrafter"/>
</dbReference>
<dbReference type="InterPro" id="IPR050559">
    <property type="entry name" value="P-Pant_transferase_sf"/>
</dbReference>
<dbReference type="Gene3D" id="3.90.470.20">
    <property type="entry name" value="4'-phosphopantetheinyl transferase domain"/>
    <property type="match status" value="2"/>
</dbReference>
<dbReference type="PANTHER" id="PTHR12215:SF10">
    <property type="entry name" value="L-AMINOADIPATE-SEMIALDEHYDE DEHYDROGENASE-PHOSPHOPANTETHEINYL TRANSFERASE"/>
    <property type="match status" value="1"/>
</dbReference>
<keyword evidence="5" id="KW-1185">Reference proteome</keyword>
<comment type="caution">
    <text evidence="4">The sequence shown here is derived from an EMBL/GenBank/DDBJ whole genome shotgun (WGS) entry which is preliminary data.</text>
</comment>
<dbReference type="RefSeq" id="WP_202855565.1">
    <property type="nucleotide sequence ID" value="NZ_JAEUGD010000022.1"/>
</dbReference>
<protein>
    <submittedName>
        <fullName evidence="4">4'-phosphopantetheinyl transferase superfamily protein</fullName>
    </submittedName>
</protein>
<keyword evidence="2 4" id="KW-0808">Transferase</keyword>
<accession>A0A937FW11</accession>
<proteinExistence type="inferred from homology"/>
<comment type="similarity">
    <text evidence="1">Belongs to the P-Pant transferase superfamily. Gsp/Sfp/HetI/AcpT family.</text>
</comment>
<organism evidence="4 5">
    <name type="scientific">Fulvivirga marina</name>
    <dbReference type="NCBI Taxonomy" id="2494733"/>
    <lineage>
        <taxon>Bacteria</taxon>
        <taxon>Pseudomonadati</taxon>
        <taxon>Bacteroidota</taxon>
        <taxon>Cytophagia</taxon>
        <taxon>Cytophagales</taxon>
        <taxon>Fulvivirgaceae</taxon>
        <taxon>Fulvivirga</taxon>
    </lineage>
</organism>
<dbReference type="AlphaFoldDB" id="A0A937FW11"/>
<dbReference type="InterPro" id="IPR037143">
    <property type="entry name" value="4-PPantetheinyl_Trfase_dom_sf"/>
</dbReference>
<dbReference type="EMBL" id="JAEUGD010000022">
    <property type="protein sequence ID" value="MBL6446017.1"/>
    <property type="molecule type" value="Genomic_DNA"/>
</dbReference>
<dbReference type="SUPFAM" id="SSF56214">
    <property type="entry name" value="4'-phosphopantetheinyl transferase"/>
    <property type="match status" value="2"/>
</dbReference>
<evidence type="ECO:0000313" key="4">
    <source>
        <dbReference type="EMBL" id="MBL6446017.1"/>
    </source>
</evidence>
<reference evidence="4" key="1">
    <citation type="submission" date="2021-01" db="EMBL/GenBank/DDBJ databases">
        <title>Fulvivirga kasyanovii gen. nov., sp nov., a novel member of the phylum Bacteroidetes isolated from seawater in a mussel farm.</title>
        <authorList>
            <person name="Zhao L.-H."/>
            <person name="Wang Z.-J."/>
        </authorList>
    </citation>
    <scope>NUCLEOTIDE SEQUENCE</scope>
    <source>
        <strain evidence="4">29W222</strain>
    </source>
</reference>
<evidence type="ECO:0000313" key="5">
    <source>
        <dbReference type="Proteomes" id="UP000614216"/>
    </source>
</evidence>
<feature type="domain" description="4'-phosphopantetheinyl transferase" evidence="3">
    <location>
        <begin position="105"/>
        <end position="178"/>
    </location>
</feature>
<evidence type="ECO:0000256" key="2">
    <source>
        <dbReference type="ARBA" id="ARBA00022679"/>
    </source>
</evidence>
<dbReference type="GO" id="GO:0008897">
    <property type="term" value="F:holo-[acyl-carrier-protein] synthase activity"/>
    <property type="evidence" value="ECO:0007669"/>
    <property type="project" value="InterPro"/>
</dbReference>
<name>A0A937FW11_9BACT</name>
<dbReference type="Pfam" id="PF01648">
    <property type="entry name" value="ACPS"/>
    <property type="match status" value="1"/>
</dbReference>
<dbReference type="Proteomes" id="UP000614216">
    <property type="component" value="Unassembled WGS sequence"/>
</dbReference>
<sequence length="228" mass="26710">MIDIYTTTFKEPLKPAVFSEYLSRLPSDLIEMNSRYLRWQNRHAHLLGRLLLVEALKAYGIESNIWNSIKYNEYKRPYLTLNEYDFNISHSGDFVTCAIGKNIRLGIDIEENRKVNLKHFRNIMTLGQWDEINSASAPLKVFYKYWTIKESVIKADGRGFYIPLDELEVEQNSVQFEDKLWFVKEIEFANGYSASLATDQPSSFKMHYIDFYEPGTASQTKPKLVQHK</sequence>